<dbReference type="InterPro" id="IPR015897">
    <property type="entry name" value="CHK_kinase-like"/>
</dbReference>
<proteinExistence type="predicted"/>
<dbReference type="RefSeq" id="WP_063368951.1">
    <property type="nucleotide sequence ID" value="NZ_AUYC01000038.1"/>
</dbReference>
<dbReference type="InterPro" id="IPR004119">
    <property type="entry name" value="EcKL"/>
</dbReference>
<organism evidence="2 3">
    <name type="scientific">Pseudoalteromonas luteoviolacea CPMOR-1</name>
    <dbReference type="NCBI Taxonomy" id="1365248"/>
    <lineage>
        <taxon>Bacteria</taxon>
        <taxon>Pseudomonadati</taxon>
        <taxon>Pseudomonadota</taxon>
        <taxon>Gammaproteobacteria</taxon>
        <taxon>Alteromonadales</taxon>
        <taxon>Pseudoalteromonadaceae</taxon>
        <taxon>Pseudoalteromonas</taxon>
    </lineage>
</organism>
<evidence type="ECO:0000313" key="3">
    <source>
        <dbReference type="Proteomes" id="UP000076486"/>
    </source>
</evidence>
<evidence type="ECO:0000313" key="2">
    <source>
        <dbReference type="EMBL" id="KZN61132.1"/>
    </source>
</evidence>
<dbReference type="InterPro" id="IPR011009">
    <property type="entry name" value="Kinase-like_dom_sf"/>
</dbReference>
<dbReference type="Gene3D" id="3.90.1200.10">
    <property type="match status" value="1"/>
</dbReference>
<dbReference type="PANTHER" id="PTHR11012">
    <property type="entry name" value="PROTEIN KINASE-LIKE DOMAIN-CONTAINING"/>
    <property type="match status" value="1"/>
</dbReference>
<evidence type="ECO:0000259" key="1">
    <source>
        <dbReference type="SMART" id="SM00587"/>
    </source>
</evidence>
<dbReference type="PATRIC" id="fig|1365248.3.peg.3604"/>
<reference evidence="2 3" key="1">
    <citation type="submission" date="2013-07" db="EMBL/GenBank/DDBJ databases">
        <title>Comparative Genomic and Metabolomic Analysis of Twelve Strains of Pseudoalteromonas luteoviolacea.</title>
        <authorList>
            <person name="Vynne N.G."/>
            <person name="Mansson M."/>
            <person name="Gram L."/>
        </authorList>
    </citation>
    <scope>NUCLEOTIDE SEQUENCE [LARGE SCALE GENOMIC DNA]</scope>
    <source>
        <strain evidence="2 3">CPMOR-1</strain>
    </source>
</reference>
<name>A0A167JHZ1_9GAMM</name>
<dbReference type="Pfam" id="PF02958">
    <property type="entry name" value="EcKL"/>
    <property type="match status" value="1"/>
</dbReference>
<gene>
    <name evidence="2" type="ORF">N473_22585</name>
</gene>
<feature type="domain" description="CHK kinase-like" evidence="1">
    <location>
        <begin position="105"/>
        <end position="263"/>
    </location>
</feature>
<dbReference type="SUPFAM" id="SSF56112">
    <property type="entry name" value="Protein kinase-like (PK-like)"/>
    <property type="match status" value="1"/>
</dbReference>
<comment type="caution">
    <text evidence="2">The sequence shown here is derived from an EMBL/GenBank/DDBJ whole genome shotgun (WGS) entry which is preliminary data.</text>
</comment>
<dbReference type="AlphaFoldDB" id="A0A167JHZ1"/>
<sequence length="317" mass="36460">MQHPLYTHYLNSLNKDSIDTKALWNGCGTLEKFQVGNKKYAVKICQVPEDLAHINIQQTAFSLKRKVNSYVKEQYFYSQFAKALPDVCLAPKALELIESDGTFVTLLEDFEQNGFSNIELASNTHIKAMLSWLASFHANWVGENLNTKHFRVLGFGNYWHLGTRPDEFTKMPMSPLKQAAYIIDKTLNNTRYKTLIHGDAKLANFAFNELQVIGYDFQHVGLGNGLSDVMLLFTTVLDERQMERNASSLLDYYFCTLKQALKSLNSPIDSEALETEWRSCWSFIWADFYRFLSGWRPDHPKINSYMKAQTQIALNNC</sequence>
<accession>A0A167JHZ1</accession>
<dbReference type="PANTHER" id="PTHR11012:SF30">
    <property type="entry name" value="PROTEIN KINASE-LIKE DOMAIN-CONTAINING"/>
    <property type="match status" value="1"/>
</dbReference>
<dbReference type="SMART" id="SM00587">
    <property type="entry name" value="CHK"/>
    <property type="match status" value="1"/>
</dbReference>
<dbReference type="EMBL" id="AUYC01000038">
    <property type="protein sequence ID" value="KZN61132.1"/>
    <property type="molecule type" value="Genomic_DNA"/>
</dbReference>
<protein>
    <recommendedName>
        <fullName evidence="1">CHK kinase-like domain-containing protein</fullName>
    </recommendedName>
</protein>
<dbReference type="Proteomes" id="UP000076486">
    <property type="component" value="Unassembled WGS sequence"/>
</dbReference>